<keyword evidence="2" id="KW-1185">Reference proteome</keyword>
<evidence type="ECO:0000313" key="1">
    <source>
        <dbReference type="EMBL" id="MBI1493558.1"/>
    </source>
</evidence>
<dbReference type="RefSeq" id="WP_228848398.1">
    <property type="nucleotide sequence ID" value="NZ_JADCKQ010000005.1"/>
</dbReference>
<comment type="caution">
    <text evidence="1">The sequence shown here is derived from an EMBL/GenBank/DDBJ whole genome shotgun (WGS) entry which is preliminary data.</text>
</comment>
<dbReference type="InterPro" id="IPR018666">
    <property type="entry name" value="DUF2125"/>
</dbReference>
<accession>A0A8J7ICN6</accession>
<dbReference type="AlphaFoldDB" id="A0A8J7ICN6"/>
<sequence length="328" mass="36029">MRALIIFILCVFIGWGGYWVVGSMTLESQLKAAFEEAGDQGIDLQYSEFGVQGFPNRFDTVMRDVDLKIPAEGVEWQAPLFVTAALSYKPWHLIATWPQEQSLRIGDFSADILTEEMQASVVFEPDVSLPLDRSQLVAKDLRLTPAGTSDLLLAASEVFIATRQAEEANNTHDLLISLKQILLPQEITDQINPDQTLPVRLNEIRIDSNLELAGPVNREGVPPLRALDLREAKLTWGAINITLNGRLTPDSAGQAQGQLALKVENWREAFQVFVTTGLVQPGWEGALTALTLSDGNPDTLEAPLNLQNGQIFLGPFPLGTAPLVFSRS</sequence>
<protein>
    <submittedName>
        <fullName evidence="1">DUF2125 domain-containing protein</fullName>
    </submittedName>
</protein>
<name>A0A8J7ICN6_9RHOB</name>
<gene>
    <name evidence="1" type="ORF">H1D41_07940</name>
</gene>
<dbReference type="Proteomes" id="UP000640583">
    <property type="component" value="Unassembled WGS sequence"/>
</dbReference>
<dbReference type="EMBL" id="JADCKQ010000005">
    <property type="protein sequence ID" value="MBI1493558.1"/>
    <property type="molecule type" value="Genomic_DNA"/>
</dbReference>
<evidence type="ECO:0000313" key="2">
    <source>
        <dbReference type="Proteomes" id="UP000640583"/>
    </source>
</evidence>
<dbReference type="Pfam" id="PF09898">
    <property type="entry name" value="DUF2125"/>
    <property type="match status" value="1"/>
</dbReference>
<organism evidence="1 2">
    <name type="scientific">Halocynthiibacter styelae</name>
    <dbReference type="NCBI Taxonomy" id="2761955"/>
    <lineage>
        <taxon>Bacteria</taxon>
        <taxon>Pseudomonadati</taxon>
        <taxon>Pseudomonadota</taxon>
        <taxon>Alphaproteobacteria</taxon>
        <taxon>Rhodobacterales</taxon>
        <taxon>Paracoccaceae</taxon>
        <taxon>Halocynthiibacter</taxon>
    </lineage>
</organism>
<proteinExistence type="predicted"/>
<reference evidence="1" key="1">
    <citation type="submission" date="2020-10" db="EMBL/GenBank/DDBJ databases">
        <title>Paenihalocynthiibacter styelae gen. nov., sp. nov., isolated from stalked sea squirt Styela clava.</title>
        <authorList>
            <person name="Kim Y.-O."/>
            <person name="Yoon J.-H."/>
        </authorList>
    </citation>
    <scope>NUCLEOTIDE SEQUENCE</scope>
    <source>
        <strain evidence="1">MYP1-1</strain>
    </source>
</reference>